<dbReference type="OrthoDB" id="5593278at2759"/>
<keyword evidence="2" id="KW-1185">Reference proteome</keyword>
<proteinExistence type="predicted"/>
<dbReference type="InterPro" id="IPR053720">
    <property type="entry name" value="Psm_Assembly_Chaperone"/>
</dbReference>
<organism evidence="1 2">
    <name type="scientific">Endocarpon pusillum</name>
    <dbReference type="NCBI Taxonomy" id="364733"/>
    <lineage>
        <taxon>Eukaryota</taxon>
        <taxon>Fungi</taxon>
        <taxon>Dikarya</taxon>
        <taxon>Ascomycota</taxon>
        <taxon>Pezizomycotina</taxon>
        <taxon>Eurotiomycetes</taxon>
        <taxon>Chaetothyriomycetidae</taxon>
        <taxon>Verrucariales</taxon>
        <taxon>Verrucariaceae</taxon>
        <taxon>Endocarpon</taxon>
    </lineage>
</organism>
<reference evidence="1" key="1">
    <citation type="submission" date="2020-02" db="EMBL/GenBank/DDBJ databases">
        <authorList>
            <person name="Palmer J.M."/>
        </authorList>
    </citation>
    <scope>NUCLEOTIDE SEQUENCE</scope>
    <source>
        <strain evidence="1">EPUS1.4</strain>
        <tissue evidence="1">Thallus</tissue>
    </source>
</reference>
<name>A0A8H7AQ79_9EURO</name>
<dbReference type="Proteomes" id="UP000606974">
    <property type="component" value="Unassembled WGS sequence"/>
</dbReference>
<dbReference type="GO" id="GO:0043248">
    <property type="term" value="P:proteasome assembly"/>
    <property type="evidence" value="ECO:0007669"/>
    <property type="project" value="InterPro"/>
</dbReference>
<comment type="caution">
    <text evidence="1">The sequence shown here is derived from an EMBL/GenBank/DDBJ whole genome shotgun (WGS) entry which is preliminary data.</text>
</comment>
<accession>A0A8H7AQ79</accession>
<dbReference type="EMBL" id="JAACFV010000005">
    <property type="protein sequence ID" value="KAF7513450.1"/>
    <property type="molecule type" value="Genomic_DNA"/>
</dbReference>
<evidence type="ECO:0000313" key="1">
    <source>
        <dbReference type="EMBL" id="KAF7513450.1"/>
    </source>
</evidence>
<sequence length="193" mass="20762">MVQVSATGVINPSAAWCDVLPEQLLMIPSRAMGLPQDIPSLGQPGLSTDVPYPAQTKQAAAQIDGILTEVMTIFFSDRIMISISQEGRLAQWVHCPLSPSNPTSADTHLLSASGEDALLPSNRFTPRSLLGAGNTEREMLGHLYASQIADAITKKNPEEHRTLVLGLGLGKDAAVEMNRDVFFKVVDLVLLCI</sequence>
<evidence type="ECO:0000313" key="2">
    <source>
        <dbReference type="Proteomes" id="UP000606974"/>
    </source>
</evidence>
<dbReference type="AlphaFoldDB" id="A0A8H7AQ79"/>
<dbReference type="InterPro" id="IPR018788">
    <property type="entry name" value="Proteasome_assmbl_chp_3"/>
</dbReference>
<dbReference type="Gene3D" id="3.30.230.90">
    <property type="match status" value="1"/>
</dbReference>
<evidence type="ECO:0008006" key="3">
    <source>
        <dbReference type="Google" id="ProtNLM"/>
    </source>
</evidence>
<gene>
    <name evidence="1" type="ORF">GJ744_008744</name>
</gene>
<dbReference type="PANTHER" id="PTHR31051:SF1">
    <property type="entry name" value="PROTEASOME ASSEMBLY CHAPERONE 3"/>
    <property type="match status" value="1"/>
</dbReference>
<dbReference type="PANTHER" id="PTHR31051">
    <property type="entry name" value="PROTEASOME ASSEMBLY CHAPERONE 3"/>
    <property type="match status" value="1"/>
</dbReference>
<protein>
    <recommendedName>
        <fullName evidence="3">Proteasome assembly chaperone 3</fullName>
    </recommendedName>
</protein>